<protein>
    <submittedName>
        <fullName evidence="8">Response regulator transcription factor</fullName>
    </submittedName>
</protein>
<dbReference type="Pfam" id="PF00196">
    <property type="entry name" value="GerE"/>
    <property type="match status" value="1"/>
</dbReference>
<dbReference type="InterPro" id="IPR011006">
    <property type="entry name" value="CheY-like_superfamily"/>
</dbReference>
<evidence type="ECO:0000256" key="5">
    <source>
        <dbReference type="PROSITE-ProRule" id="PRU00169"/>
    </source>
</evidence>
<dbReference type="PRINTS" id="PR00038">
    <property type="entry name" value="HTHLUXR"/>
</dbReference>
<keyword evidence="4" id="KW-0804">Transcription</keyword>
<dbReference type="SUPFAM" id="SSF46894">
    <property type="entry name" value="C-terminal effector domain of the bipartite response regulators"/>
    <property type="match status" value="1"/>
</dbReference>
<evidence type="ECO:0000256" key="1">
    <source>
        <dbReference type="ARBA" id="ARBA00022553"/>
    </source>
</evidence>
<dbReference type="CDD" id="cd17535">
    <property type="entry name" value="REC_NarL-like"/>
    <property type="match status" value="1"/>
</dbReference>
<evidence type="ECO:0000256" key="4">
    <source>
        <dbReference type="ARBA" id="ARBA00023163"/>
    </source>
</evidence>
<dbReference type="CDD" id="cd06170">
    <property type="entry name" value="LuxR_C_like"/>
    <property type="match status" value="1"/>
</dbReference>
<keyword evidence="2" id="KW-0805">Transcription regulation</keyword>
<dbReference type="SMART" id="SM00421">
    <property type="entry name" value="HTH_LUXR"/>
    <property type="match status" value="1"/>
</dbReference>
<dbReference type="EMBL" id="BAABEO010000008">
    <property type="protein sequence ID" value="GAA3670557.1"/>
    <property type="molecule type" value="Genomic_DNA"/>
</dbReference>
<dbReference type="PANTHER" id="PTHR43214:SF24">
    <property type="entry name" value="TRANSCRIPTIONAL REGULATORY PROTEIN NARL-RELATED"/>
    <property type="match status" value="1"/>
</dbReference>
<dbReference type="Proteomes" id="UP001500752">
    <property type="component" value="Unassembled WGS sequence"/>
</dbReference>
<evidence type="ECO:0000313" key="9">
    <source>
        <dbReference type="Proteomes" id="UP001500752"/>
    </source>
</evidence>
<dbReference type="InterPro" id="IPR000792">
    <property type="entry name" value="Tscrpt_reg_LuxR_C"/>
</dbReference>
<dbReference type="InterPro" id="IPR039420">
    <property type="entry name" value="WalR-like"/>
</dbReference>
<dbReference type="InterPro" id="IPR058245">
    <property type="entry name" value="NreC/VraR/RcsB-like_REC"/>
</dbReference>
<evidence type="ECO:0000256" key="3">
    <source>
        <dbReference type="ARBA" id="ARBA00023125"/>
    </source>
</evidence>
<name>A0ABP7BZ34_9MICC</name>
<dbReference type="InterPro" id="IPR016032">
    <property type="entry name" value="Sig_transdc_resp-reg_C-effctor"/>
</dbReference>
<feature type="domain" description="HTH luxR-type" evidence="6">
    <location>
        <begin position="157"/>
        <end position="222"/>
    </location>
</feature>
<dbReference type="PROSITE" id="PS50110">
    <property type="entry name" value="RESPONSE_REGULATORY"/>
    <property type="match status" value="1"/>
</dbReference>
<dbReference type="SMART" id="SM00448">
    <property type="entry name" value="REC"/>
    <property type="match status" value="1"/>
</dbReference>
<feature type="modified residue" description="4-aspartylphosphate" evidence="5">
    <location>
        <position position="62"/>
    </location>
</feature>
<evidence type="ECO:0000259" key="6">
    <source>
        <dbReference type="PROSITE" id="PS50043"/>
    </source>
</evidence>
<feature type="domain" description="Response regulatory" evidence="7">
    <location>
        <begin position="11"/>
        <end position="127"/>
    </location>
</feature>
<keyword evidence="3" id="KW-0238">DNA-binding</keyword>
<dbReference type="PROSITE" id="PS50043">
    <property type="entry name" value="HTH_LUXR_2"/>
    <property type="match status" value="1"/>
</dbReference>
<proteinExistence type="predicted"/>
<dbReference type="PROSITE" id="PS00622">
    <property type="entry name" value="HTH_LUXR_1"/>
    <property type="match status" value="1"/>
</dbReference>
<dbReference type="InterPro" id="IPR001789">
    <property type="entry name" value="Sig_transdc_resp-reg_receiver"/>
</dbReference>
<keyword evidence="1 5" id="KW-0597">Phosphoprotein</keyword>
<evidence type="ECO:0000259" key="7">
    <source>
        <dbReference type="PROSITE" id="PS50110"/>
    </source>
</evidence>
<reference evidence="9" key="1">
    <citation type="journal article" date="2019" name="Int. J. Syst. Evol. Microbiol.">
        <title>The Global Catalogue of Microorganisms (GCM) 10K type strain sequencing project: providing services to taxonomists for standard genome sequencing and annotation.</title>
        <authorList>
            <consortium name="The Broad Institute Genomics Platform"/>
            <consortium name="The Broad Institute Genome Sequencing Center for Infectious Disease"/>
            <person name="Wu L."/>
            <person name="Ma J."/>
        </authorList>
    </citation>
    <scope>NUCLEOTIDE SEQUENCE [LARGE SCALE GENOMIC DNA]</scope>
    <source>
        <strain evidence="9">JCM 30742</strain>
    </source>
</reference>
<dbReference type="PANTHER" id="PTHR43214">
    <property type="entry name" value="TWO-COMPONENT RESPONSE REGULATOR"/>
    <property type="match status" value="1"/>
</dbReference>
<dbReference type="SUPFAM" id="SSF52172">
    <property type="entry name" value="CheY-like"/>
    <property type="match status" value="1"/>
</dbReference>
<comment type="caution">
    <text evidence="8">The sequence shown here is derived from an EMBL/GenBank/DDBJ whole genome shotgun (WGS) entry which is preliminary data.</text>
</comment>
<sequence>MGSAVNAAPIRVIVADDERIVREALAAIIDTREDMQVVAQAGDGIEAAAAARAFRADVVLMDVRMPGGDGIAATARVREQAQAPAVIVLTAFDADDYVFAALEAGAAGFLLKDTEPHQLFQAIREVAAGQAMLAPSVTRRLIEHTRGLTGSAGPAAALARLEPLTGRERDVLARVAQGMGNEAIAAELFLSEATVKSHVSRILAKTGLSNRVQAALVARDAGWGYGPY</sequence>
<gene>
    <name evidence="8" type="ORF">GCM10023081_06090</name>
</gene>
<organism evidence="8 9">
    <name type="scientific">Arthrobacter ginkgonis</name>
    <dbReference type="NCBI Taxonomy" id="1630594"/>
    <lineage>
        <taxon>Bacteria</taxon>
        <taxon>Bacillati</taxon>
        <taxon>Actinomycetota</taxon>
        <taxon>Actinomycetes</taxon>
        <taxon>Micrococcales</taxon>
        <taxon>Micrococcaceae</taxon>
        <taxon>Arthrobacter</taxon>
    </lineage>
</organism>
<dbReference type="Pfam" id="PF00072">
    <property type="entry name" value="Response_reg"/>
    <property type="match status" value="1"/>
</dbReference>
<keyword evidence="9" id="KW-1185">Reference proteome</keyword>
<accession>A0ABP7BZ34</accession>
<dbReference type="Gene3D" id="3.40.50.2300">
    <property type="match status" value="1"/>
</dbReference>
<evidence type="ECO:0000313" key="8">
    <source>
        <dbReference type="EMBL" id="GAA3670557.1"/>
    </source>
</evidence>
<evidence type="ECO:0000256" key="2">
    <source>
        <dbReference type="ARBA" id="ARBA00023015"/>
    </source>
</evidence>